<dbReference type="SUPFAM" id="SSF49265">
    <property type="entry name" value="Fibronectin type III"/>
    <property type="match status" value="1"/>
</dbReference>
<keyword evidence="1" id="KW-0326">Glycosidase</keyword>
<dbReference type="EMBL" id="JBHTIS010004528">
    <property type="protein sequence ID" value="MFD1052561.1"/>
    <property type="molecule type" value="Genomic_DNA"/>
</dbReference>
<protein>
    <submittedName>
        <fullName evidence="4">Fibronectin type III domain-containing protein</fullName>
    </submittedName>
</protein>
<dbReference type="Proteomes" id="UP001597045">
    <property type="component" value="Unassembled WGS sequence"/>
</dbReference>
<reference evidence="5" key="1">
    <citation type="journal article" date="2019" name="Int. J. Syst. Evol. Microbiol.">
        <title>The Global Catalogue of Microorganisms (GCM) 10K type strain sequencing project: providing services to taxonomists for standard genome sequencing and annotation.</title>
        <authorList>
            <consortium name="The Broad Institute Genomics Platform"/>
            <consortium name="The Broad Institute Genome Sequencing Center for Infectious Disease"/>
            <person name="Wu L."/>
            <person name="Ma J."/>
        </authorList>
    </citation>
    <scope>NUCLEOTIDE SEQUENCE [LARGE SCALE GENOMIC DNA]</scope>
    <source>
        <strain evidence="5">JCM 31486</strain>
    </source>
</reference>
<feature type="non-terminal residue" evidence="4">
    <location>
        <position position="1"/>
    </location>
</feature>
<evidence type="ECO:0000313" key="4">
    <source>
        <dbReference type="EMBL" id="MFD1052561.1"/>
    </source>
</evidence>
<evidence type="ECO:0000259" key="3">
    <source>
        <dbReference type="PROSITE" id="PS50853"/>
    </source>
</evidence>
<evidence type="ECO:0000256" key="2">
    <source>
        <dbReference type="ARBA" id="ARBA00023326"/>
    </source>
</evidence>
<dbReference type="InterPro" id="IPR013783">
    <property type="entry name" value="Ig-like_fold"/>
</dbReference>
<dbReference type="InterPro" id="IPR003961">
    <property type="entry name" value="FN3_dom"/>
</dbReference>
<dbReference type="PROSITE" id="PS50853">
    <property type="entry name" value="FN3"/>
    <property type="match status" value="1"/>
</dbReference>
<name>A0ABW3MPH5_9PSEU</name>
<dbReference type="Gene3D" id="2.60.40.10">
    <property type="entry name" value="Immunoglobulins"/>
    <property type="match status" value="1"/>
</dbReference>
<keyword evidence="5" id="KW-1185">Reference proteome</keyword>
<keyword evidence="2" id="KW-0624">Polysaccharide degradation</keyword>
<dbReference type="CDD" id="cd00063">
    <property type="entry name" value="FN3"/>
    <property type="match status" value="1"/>
</dbReference>
<dbReference type="Pfam" id="PF00041">
    <property type="entry name" value="fn3"/>
    <property type="match status" value="1"/>
</dbReference>
<sequence>PADTGDTPVIAYQVTVSDGRTITVTGRDAIVTQPTIKAMTRTLDGLAPATTYTFTIAAVTATGVGAPVTVTAKTL</sequence>
<keyword evidence="2" id="KW-0119">Carbohydrate metabolism</keyword>
<keyword evidence="1" id="KW-0378">Hydrolase</keyword>
<evidence type="ECO:0000256" key="1">
    <source>
        <dbReference type="ARBA" id="ARBA00023295"/>
    </source>
</evidence>
<gene>
    <name evidence="4" type="ORF">ACFQ1S_46700</name>
</gene>
<organism evidence="4 5">
    <name type="scientific">Kibdelosporangium lantanae</name>
    <dbReference type="NCBI Taxonomy" id="1497396"/>
    <lineage>
        <taxon>Bacteria</taxon>
        <taxon>Bacillati</taxon>
        <taxon>Actinomycetota</taxon>
        <taxon>Actinomycetes</taxon>
        <taxon>Pseudonocardiales</taxon>
        <taxon>Pseudonocardiaceae</taxon>
        <taxon>Kibdelosporangium</taxon>
    </lineage>
</organism>
<comment type="caution">
    <text evidence="4">The sequence shown here is derived from an EMBL/GenBank/DDBJ whole genome shotgun (WGS) entry which is preliminary data.</text>
</comment>
<feature type="domain" description="Fibronectin type-III" evidence="3">
    <location>
        <begin position="1"/>
        <end position="75"/>
    </location>
</feature>
<accession>A0ABW3MPH5</accession>
<evidence type="ECO:0000313" key="5">
    <source>
        <dbReference type="Proteomes" id="UP001597045"/>
    </source>
</evidence>
<proteinExistence type="predicted"/>
<dbReference type="InterPro" id="IPR036116">
    <property type="entry name" value="FN3_sf"/>
</dbReference>